<sequence>MNNAYRFKRAVQIVSHDFDAIQRLCQVKVNEVGEVRRLRAIGDISMRAQGYINACHDFLGLPDDRGRQLVWSLNEYRMTRREQLVGAYFGDDTDDVTHEVEVAIDWWNGMDYAEQKHWLSQAESTRPCDARRAYLAYLKQECERLYTTR</sequence>
<protein>
    <submittedName>
        <fullName evidence="1">Uncharacterized protein</fullName>
    </submittedName>
</protein>
<dbReference type="RefSeq" id="WP_208693063.1">
    <property type="nucleotide sequence ID" value="NZ_CP022198.1"/>
</dbReference>
<name>A0A2Z5ADC8_9PSED</name>
<evidence type="ECO:0000313" key="1">
    <source>
        <dbReference type="EMBL" id="AXA68898.1"/>
    </source>
</evidence>
<organism evidence="1 2">
    <name type="scientific">Pseudomonas oryzihabitans</name>
    <dbReference type="NCBI Taxonomy" id="47885"/>
    <lineage>
        <taxon>Bacteria</taxon>
        <taxon>Pseudomonadati</taxon>
        <taxon>Pseudomonadota</taxon>
        <taxon>Gammaproteobacteria</taxon>
        <taxon>Pseudomonadales</taxon>
        <taxon>Pseudomonadaceae</taxon>
        <taxon>Pseudomonas</taxon>
    </lineage>
</organism>
<accession>A0A2Z5ADC8</accession>
<gene>
    <name evidence="1" type="ORF">CE139_24890</name>
</gene>
<evidence type="ECO:0000313" key="2">
    <source>
        <dbReference type="Proteomes" id="UP000250579"/>
    </source>
</evidence>
<dbReference type="Proteomes" id="UP000250579">
    <property type="component" value="Chromosome"/>
</dbReference>
<dbReference type="AlphaFoldDB" id="A0A2Z5ADC8"/>
<reference evidence="1 2" key="1">
    <citation type="submission" date="2017-06" db="EMBL/GenBank/DDBJ databases">
        <title>Evolution towards high GC content and high-temperature stress adaptation in endophytic Pseudomonas oryzihabitans impacted its plant-growth promoting traits.</title>
        <authorList>
            <person name="Nascimento F.X."/>
        </authorList>
    </citation>
    <scope>NUCLEOTIDE SEQUENCE [LARGE SCALE GENOMIC DNA]</scope>
    <source>
        <strain evidence="1 2">MS8</strain>
    </source>
</reference>
<proteinExistence type="predicted"/>
<dbReference type="EMBL" id="CP022198">
    <property type="protein sequence ID" value="AXA68898.1"/>
    <property type="molecule type" value="Genomic_DNA"/>
</dbReference>